<dbReference type="Proteomes" id="UP000464495">
    <property type="component" value="Chromosome"/>
</dbReference>
<dbReference type="RefSeq" id="WP_161862796.1">
    <property type="nucleotide sequence ID" value="NZ_CP046620.1"/>
</dbReference>
<gene>
    <name evidence="2" type="ORF">GO499_14250</name>
</gene>
<dbReference type="AlphaFoldDB" id="A0A6P1T0I9"/>
<evidence type="ECO:0000313" key="3">
    <source>
        <dbReference type="Proteomes" id="UP000464495"/>
    </source>
</evidence>
<proteinExistence type="predicted"/>
<sequence length="171" mass="17227">MNIRNVTLSVLAGSAIAGAAIAQSETTEAEPTGKGSLEAGILTCELTGGTNFVVISEAEYSCVFDVAGTNYSEVYNAEIGKLGIDLSIENAEVLKWAVVSATGRFDEGFISGEYAGVSADAALGLGASARMLVGGIGDSITLQPVSVGGREGIGIAAGIEQMSLEFVGEAA</sequence>
<dbReference type="InterPro" id="IPR009333">
    <property type="entry name" value="DUF992"/>
</dbReference>
<evidence type="ECO:0000256" key="1">
    <source>
        <dbReference type="SAM" id="SignalP"/>
    </source>
</evidence>
<protein>
    <submittedName>
        <fullName evidence="2">DUF992 domain-containing protein</fullName>
    </submittedName>
</protein>
<accession>A0A6P1T0I9</accession>
<keyword evidence="3" id="KW-1185">Reference proteome</keyword>
<feature type="chain" id="PRO_5027041294" evidence="1">
    <location>
        <begin position="20"/>
        <end position="171"/>
    </location>
</feature>
<dbReference type="Pfam" id="PF06186">
    <property type="entry name" value="DUF992"/>
    <property type="match status" value="1"/>
</dbReference>
<evidence type="ECO:0000313" key="2">
    <source>
        <dbReference type="EMBL" id="QHQ36248.1"/>
    </source>
</evidence>
<reference evidence="2 3" key="1">
    <citation type="submission" date="2019-12" db="EMBL/GenBank/DDBJ databases">
        <title>Complete genome sequence of Algicella marina strain 9Alg 56(T) isolated from the red alga Tichocarpus crinitus.</title>
        <authorList>
            <person name="Kim S.-G."/>
            <person name="Nedashkovskaya O.I."/>
        </authorList>
    </citation>
    <scope>NUCLEOTIDE SEQUENCE [LARGE SCALE GENOMIC DNA]</scope>
    <source>
        <strain evidence="2 3">9Alg 56</strain>
    </source>
</reference>
<name>A0A6P1T0I9_9RHOB</name>
<dbReference type="KEGG" id="amaq:GO499_14250"/>
<dbReference type="EMBL" id="CP046620">
    <property type="protein sequence ID" value="QHQ36248.1"/>
    <property type="molecule type" value="Genomic_DNA"/>
</dbReference>
<organism evidence="2 3">
    <name type="scientific">Algicella marina</name>
    <dbReference type="NCBI Taxonomy" id="2683284"/>
    <lineage>
        <taxon>Bacteria</taxon>
        <taxon>Pseudomonadati</taxon>
        <taxon>Pseudomonadota</taxon>
        <taxon>Alphaproteobacteria</taxon>
        <taxon>Rhodobacterales</taxon>
        <taxon>Paracoccaceae</taxon>
        <taxon>Algicella</taxon>
    </lineage>
</organism>
<keyword evidence="1" id="KW-0732">Signal</keyword>
<feature type="signal peptide" evidence="1">
    <location>
        <begin position="1"/>
        <end position="19"/>
    </location>
</feature>